<dbReference type="VEuPathDB" id="FungiDB:T551_03369"/>
<evidence type="ECO:0000256" key="2">
    <source>
        <dbReference type="ARBA" id="ARBA00022917"/>
    </source>
</evidence>
<reference evidence="6" key="1">
    <citation type="journal article" date="2016" name="Nat. Commun.">
        <title>Genome analysis of three Pneumocystis species reveals adaptation mechanisms to life exclusively in mammalian hosts.</title>
        <authorList>
            <person name="Ma L."/>
            <person name="Chen Z."/>
            <person name="Huang D.W."/>
            <person name="Kutty G."/>
            <person name="Ishihara M."/>
            <person name="Wang H."/>
            <person name="Abouelleil A."/>
            <person name="Bishop L."/>
            <person name="Davey E."/>
            <person name="Deng R."/>
            <person name="Deng X."/>
            <person name="Fan L."/>
            <person name="Fantoni G."/>
            <person name="Fitzgerald M."/>
            <person name="Gogineni E."/>
            <person name="Goldberg J.M."/>
            <person name="Handley G."/>
            <person name="Hu X."/>
            <person name="Huber C."/>
            <person name="Jiao X."/>
            <person name="Jones K."/>
            <person name="Levin J.Z."/>
            <person name="Liu Y."/>
            <person name="Macdonald P."/>
            <person name="Melnikov A."/>
            <person name="Raley C."/>
            <person name="Sassi M."/>
            <person name="Sherman B.T."/>
            <person name="Song X."/>
            <person name="Sykes S."/>
            <person name="Tran B."/>
            <person name="Walsh L."/>
            <person name="Xia Y."/>
            <person name="Yang J."/>
            <person name="Young S."/>
            <person name="Zeng Q."/>
            <person name="Zheng X."/>
            <person name="Stephens R."/>
            <person name="Nusbaum C."/>
            <person name="Birren B.W."/>
            <person name="Azadi P."/>
            <person name="Lempicki R.A."/>
            <person name="Cuomo C.A."/>
            <person name="Kovacs J.A."/>
        </authorList>
    </citation>
    <scope>NUCLEOTIDE SEQUENCE [LARGE SCALE GENOMIC DNA]</scope>
    <source>
        <strain evidence="6">RU7</strain>
    </source>
</reference>
<sequence>MSFLLSRRSMSACYYSFFNKYNYINQKLLSSKSKSKKNINTTESTENIIDIEKLNNSINNVIFYLKKESESLKLGRSNLSLLHNVEVSISKGKKAFLKDLAHISIRDNRSMIMTIYDNDNIKYLISAIRSLSYGLNPVVHPSNPLQYIIPLPLPTKESQKKVLQQISELGENTGIAIRNIRTINMKRLKKAKQYGNLTEDEVNSKEKDIAKIINQANQEVEKIIENTKKSILENKVSINAY</sequence>
<dbReference type="GO" id="GO:0043023">
    <property type="term" value="F:ribosomal large subunit binding"/>
    <property type="evidence" value="ECO:0007669"/>
    <property type="project" value="TreeGrafter"/>
</dbReference>
<feature type="domain" description="Ribosome recycling factor" evidence="4">
    <location>
        <begin position="65"/>
        <end position="232"/>
    </location>
</feature>
<evidence type="ECO:0000259" key="4">
    <source>
        <dbReference type="Pfam" id="PF01765"/>
    </source>
</evidence>
<dbReference type="OrthoDB" id="407355at2759"/>
<dbReference type="Gene3D" id="1.10.132.20">
    <property type="entry name" value="Ribosome-recycling factor"/>
    <property type="match status" value="1"/>
</dbReference>
<dbReference type="GeneID" id="28941887"/>
<dbReference type="PANTHER" id="PTHR20982:SF3">
    <property type="entry name" value="MITOCHONDRIAL RIBOSOME RECYCLING FACTOR PSEUDO 1"/>
    <property type="match status" value="1"/>
</dbReference>
<name>A0A0W4ZEV4_PNEJ7</name>
<accession>A0A0W4ZEV4</accession>
<gene>
    <name evidence="5" type="ORF">T551_03369</name>
</gene>
<dbReference type="Proteomes" id="UP000053447">
    <property type="component" value="Unassembled WGS sequence"/>
</dbReference>
<dbReference type="InterPro" id="IPR002661">
    <property type="entry name" value="Ribosome_recyc_fac"/>
</dbReference>
<dbReference type="InterPro" id="IPR036191">
    <property type="entry name" value="RRF_sf"/>
</dbReference>
<dbReference type="GO" id="GO:0006412">
    <property type="term" value="P:translation"/>
    <property type="evidence" value="ECO:0007669"/>
    <property type="project" value="UniProtKB-KW"/>
</dbReference>
<comment type="caution">
    <text evidence="5">The sequence shown here is derived from an EMBL/GenBank/DDBJ whole genome shotgun (WGS) entry which is preliminary data.</text>
</comment>
<dbReference type="RefSeq" id="XP_018228238.1">
    <property type="nucleotide sequence ID" value="XM_018375632.1"/>
</dbReference>
<comment type="function">
    <text evidence="3">Necessary for protein synthesis in mitochondria. Functions as a ribosome recycling factor in mitochondria.</text>
</comment>
<dbReference type="GO" id="GO:0005739">
    <property type="term" value="C:mitochondrion"/>
    <property type="evidence" value="ECO:0007669"/>
    <property type="project" value="TreeGrafter"/>
</dbReference>
<keyword evidence="2" id="KW-0648">Protein biosynthesis</keyword>
<protein>
    <recommendedName>
        <fullName evidence="4">Ribosome recycling factor domain-containing protein</fullName>
    </recommendedName>
</protein>
<dbReference type="AlphaFoldDB" id="A0A0W4ZEV4"/>
<evidence type="ECO:0000313" key="6">
    <source>
        <dbReference type="Proteomes" id="UP000053447"/>
    </source>
</evidence>
<organism evidence="5 6">
    <name type="scientific">Pneumocystis jirovecii (strain RU7)</name>
    <name type="common">Human pneumocystis pneumonia agent</name>
    <dbReference type="NCBI Taxonomy" id="1408657"/>
    <lineage>
        <taxon>Eukaryota</taxon>
        <taxon>Fungi</taxon>
        <taxon>Dikarya</taxon>
        <taxon>Ascomycota</taxon>
        <taxon>Taphrinomycotina</taxon>
        <taxon>Pneumocystomycetes</taxon>
        <taxon>Pneumocystaceae</taxon>
        <taxon>Pneumocystis</taxon>
    </lineage>
</organism>
<dbReference type="InterPro" id="IPR023584">
    <property type="entry name" value="Ribosome_recyc_fac_dom"/>
</dbReference>
<keyword evidence="6" id="KW-1185">Reference proteome</keyword>
<dbReference type="STRING" id="1408657.A0A0W4ZEV4"/>
<evidence type="ECO:0000256" key="3">
    <source>
        <dbReference type="ARBA" id="ARBA00024909"/>
    </source>
</evidence>
<comment type="similarity">
    <text evidence="1">Belongs to the RRF family.</text>
</comment>
<evidence type="ECO:0000313" key="5">
    <source>
        <dbReference type="EMBL" id="KTW26907.1"/>
    </source>
</evidence>
<dbReference type="Gene3D" id="3.30.1360.40">
    <property type="match status" value="1"/>
</dbReference>
<dbReference type="EMBL" id="LFWA01000016">
    <property type="protein sequence ID" value="KTW26907.1"/>
    <property type="molecule type" value="Genomic_DNA"/>
</dbReference>
<dbReference type="SUPFAM" id="SSF55194">
    <property type="entry name" value="Ribosome recycling factor, RRF"/>
    <property type="match status" value="1"/>
</dbReference>
<proteinExistence type="inferred from homology"/>
<evidence type="ECO:0000256" key="1">
    <source>
        <dbReference type="ARBA" id="ARBA00005912"/>
    </source>
</evidence>
<dbReference type="PANTHER" id="PTHR20982">
    <property type="entry name" value="RIBOSOME RECYCLING FACTOR"/>
    <property type="match status" value="1"/>
</dbReference>
<dbReference type="Pfam" id="PF01765">
    <property type="entry name" value="RRF"/>
    <property type="match status" value="1"/>
</dbReference>